<keyword evidence="3" id="KW-0813">Transport</keyword>
<keyword evidence="6" id="KW-0653">Protein transport</keyword>
<protein>
    <submittedName>
        <fullName evidence="15">Zf-Tim10_DDP domain-containing protein</fullName>
    </submittedName>
</protein>
<reference evidence="12 14" key="2">
    <citation type="submission" date="2018-11" db="EMBL/GenBank/DDBJ databases">
        <authorList>
            <consortium name="Pathogen Informatics"/>
        </authorList>
    </citation>
    <scope>NUCLEOTIDE SEQUENCE [LARGE SCALE GENOMIC DNA]</scope>
</reference>
<dbReference type="GO" id="GO:0046872">
    <property type="term" value="F:metal ion binding"/>
    <property type="evidence" value="ECO:0007669"/>
    <property type="project" value="UniProtKB-KW"/>
</dbReference>
<evidence type="ECO:0000256" key="1">
    <source>
        <dbReference type="ARBA" id="ARBA00004173"/>
    </source>
</evidence>
<dbReference type="EMBL" id="UYYG01001207">
    <property type="protein sequence ID" value="VDN60249.1"/>
    <property type="molecule type" value="Genomic_DNA"/>
</dbReference>
<gene>
    <name evidence="12" type="ORF">DME_LOCUS10222</name>
</gene>
<comment type="subcellular location">
    <subcellularLocation>
        <location evidence="1">Mitochondrion</location>
    </subcellularLocation>
</comment>
<evidence type="ECO:0000313" key="14">
    <source>
        <dbReference type="Proteomes" id="UP000274756"/>
    </source>
</evidence>
<dbReference type="PANTHER" id="PTHR11038">
    <property type="entry name" value="MITOCHONDRIAL IMPORT INNER MEMBRANE TRANSLOCASE SUBUNIT TIM10"/>
    <property type="match status" value="1"/>
</dbReference>
<dbReference type="GO" id="GO:0005743">
    <property type="term" value="C:mitochondrial inner membrane"/>
    <property type="evidence" value="ECO:0007669"/>
    <property type="project" value="TreeGrafter"/>
</dbReference>
<dbReference type="Proteomes" id="UP000038040">
    <property type="component" value="Unplaced"/>
</dbReference>
<name>A0A0N4UJM9_DRAME</name>
<dbReference type="WBParaSite" id="DME_0000787301-mRNA-1">
    <property type="protein sequence ID" value="DME_0000787301-mRNA-1"/>
    <property type="gene ID" value="DME_0000787301"/>
</dbReference>
<organism evidence="13 15">
    <name type="scientific">Dracunculus medinensis</name>
    <name type="common">Guinea worm</name>
    <dbReference type="NCBI Taxonomy" id="318479"/>
    <lineage>
        <taxon>Eukaryota</taxon>
        <taxon>Metazoa</taxon>
        <taxon>Ecdysozoa</taxon>
        <taxon>Nematoda</taxon>
        <taxon>Chromadorea</taxon>
        <taxon>Rhabditida</taxon>
        <taxon>Spirurina</taxon>
        <taxon>Dracunculoidea</taxon>
        <taxon>Dracunculidae</taxon>
        <taxon>Dracunculus</taxon>
    </lineage>
</organism>
<dbReference type="STRING" id="318479.A0A0N4UJM9"/>
<evidence type="ECO:0000256" key="7">
    <source>
        <dbReference type="ARBA" id="ARBA00023010"/>
    </source>
</evidence>
<dbReference type="Proteomes" id="UP000274756">
    <property type="component" value="Unassembled WGS sequence"/>
</dbReference>
<keyword evidence="4" id="KW-0479">Metal-binding</keyword>
<dbReference type="GO" id="GO:0015031">
    <property type="term" value="P:protein transport"/>
    <property type="evidence" value="ECO:0007669"/>
    <property type="project" value="UniProtKB-KW"/>
</dbReference>
<evidence type="ECO:0000256" key="2">
    <source>
        <dbReference type="ARBA" id="ARBA00006720"/>
    </source>
</evidence>
<dbReference type="AlphaFoldDB" id="A0A0N4UJM9"/>
<evidence type="ECO:0000313" key="12">
    <source>
        <dbReference type="EMBL" id="VDN60249.1"/>
    </source>
</evidence>
<proteinExistence type="inferred from homology"/>
<evidence type="ECO:0000256" key="5">
    <source>
        <dbReference type="ARBA" id="ARBA00022833"/>
    </source>
</evidence>
<comment type="function">
    <text evidence="10">Mitochondrial intermembrane chaperone that participates in the import and insertion of multi-pass transmembrane proteins into the mitochondrial inner membrane. May also be required for the transfer of beta-barrel precursors from the TOM complex to the sorting and assembly machinery (SAM complex) of the outer membrane. Acts as a chaperone-like protein that protects the hydrophobic precursors from aggregation and guide them through the mitochondrial intermembrane space.</text>
</comment>
<dbReference type="GO" id="GO:0045039">
    <property type="term" value="P:protein insertion into mitochondrial inner membrane"/>
    <property type="evidence" value="ECO:0007669"/>
    <property type="project" value="TreeGrafter"/>
</dbReference>
<evidence type="ECO:0000256" key="9">
    <source>
        <dbReference type="ARBA" id="ARBA00023157"/>
    </source>
</evidence>
<keyword evidence="7" id="KW-0811">Translocation</keyword>
<evidence type="ECO:0000256" key="3">
    <source>
        <dbReference type="ARBA" id="ARBA00022448"/>
    </source>
</evidence>
<evidence type="ECO:0000313" key="15">
    <source>
        <dbReference type="WBParaSite" id="DME_0000787301-mRNA-1"/>
    </source>
</evidence>
<reference evidence="15" key="1">
    <citation type="submission" date="2017-02" db="UniProtKB">
        <authorList>
            <consortium name="WormBaseParasite"/>
        </authorList>
    </citation>
    <scope>IDENTIFICATION</scope>
</reference>
<dbReference type="OrthoDB" id="274922at2759"/>
<dbReference type="Pfam" id="PF02953">
    <property type="entry name" value="zf-Tim10_DDP"/>
    <property type="match status" value="1"/>
</dbReference>
<dbReference type="PANTHER" id="PTHR11038:SF16">
    <property type="entry name" value="MITOCHONDRIAL IMPORT INNER MEMBRANE TRANSLOCASE SUBUNIT TIM10"/>
    <property type="match status" value="1"/>
</dbReference>
<evidence type="ECO:0000259" key="11">
    <source>
        <dbReference type="Pfam" id="PF02953"/>
    </source>
</evidence>
<dbReference type="Gene3D" id="1.10.287.810">
    <property type="entry name" value="Mitochondrial import inner membrane translocase subunit tim13 like domains"/>
    <property type="match status" value="1"/>
</dbReference>
<keyword evidence="8" id="KW-0496">Mitochondrion</keyword>
<keyword evidence="5" id="KW-0862">Zinc</keyword>
<comment type="similarity">
    <text evidence="2">Belongs to the small Tim family.</text>
</comment>
<accession>A0A0N4UJM9</accession>
<evidence type="ECO:0000256" key="6">
    <source>
        <dbReference type="ARBA" id="ARBA00022927"/>
    </source>
</evidence>
<sequence>MYLTLKTNPEDRTRRKRQYDCSFVLGKTIKFCEDMGQRQSENRQYVDQESKALWEVEMEMMSDLFKRLSNSCHQKEAELTKGETVCLDRCVSKFMDLHQRLGQKLTAITRAEEQQLQSQMIQQQQQQHEQQLKSNCFNVELASVLNYHGEVKKVLLSSLKEHDAILWWIIKEVSANLLIKYGAQKI</sequence>
<dbReference type="SUPFAM" id="SSF144122">
    <property type="entry name" value="Tim10-like"/>
    <property type="match status" value="1"/>
</dbReference>
<evidence type="ECO:0000256" key="8">
    <source>
        <dbReference type="ARBA" id="ARBA00023128"/>
    </source>
</evidence>
<keyword evidence="9" id="KW-1015">Disulfide bond</keyword>
<dbReference type="InterPro" id="IPR035427">
    <property type="entry name" value="Tim10-like_dom_sf"/>
</dbReference>
<dbReference type="InterPro" id="IPR004217">
    <property type="entry name" value="Tim10-like"/>
</dbReference>
<evidence type="ECO:0000256" key="10">
    <source>
        <dbReference type="ARBA" id="ARBA00025311"/>
    </source>
</evidence>
<evidence type="ECO:0000313" key="13">
    <source>
        <dbReference type="Proteomes" id="UP000038040"/>
    </source>
</evidence>
<feature type="domain" description="Tim10-like" evidence="11">
    <location>
        <begin position="55"/>
        <end position="106"/>
    </location>
</feature>
<keyword evidence="14" id="KW-1185">Reference proteome</keyword>
<evidence type="ECO:0000256" key="4">
    <source>
        <dbReference type="ARBA" id="ARBA00022723"/>
    </source>
</evidence>